<dbReference type="GO" id="GO:0003887">
    <property type="term" value="F:DNA-directed DNA polymerase activity"/>
    <property type="evidence" value="ECO:0007669"/>
    <property type="project" value="TreeGrafter"/>
</dbReference>
<evidence type="ECO:0000256" key="3">
    <source>
        <dbReference type="ARBA" id="ARBA00022705"/>
    </source>
</evidence>
<evidence type="ECO:0000256" key="2">
    <source>
        <dbReference type="ARBA" id="ARBA00017589"/>
    </source>
</evidence>
<feature type="region of interest" description="Disordered" evidence="5">
    <location>
        <begin position="233"/>
        <end position="437"/>
    </location>
</feature>
<dbReference type="PANTHER" id="PTHR17598">
    <property type="entry name" value="DNA POLYMERASE DELTA SUBUNIT 3"/>
    <property type="match status" value="1"/>
</dbReference>
<reference evidence="6" key="1">
    <citation type="submission" date="2020-09" db="EMBL/GenBank/DDBJ databases">
        <authorList>
            <person name="Kikuchi T."/>
        </authorList>
    </citation>
    <scope>NUCLEOTIDE SEQUENCE</scope>
    <source>
        <strain evidence="6">SH1</strain>
    </source>
</reference>
<dbReference type="EMBL" id="CAJFCW020000006">
    <property type="protein sequence ID" value="CAG9126951.1"/>
    <property type="molecule type" value="Genomic_DNA"/>
</dbReference>
<comment type="subcellular location">
    <subcellularLocation>
        <location evidence="1">Nucleus</location>
    </subcellularLocation>
</comment>
<evidence type="ECO:0000256" key="5">
    <source>
        <dbReference type="SAM" id="MobiDB-lite"/>
    </source>
</evidence>
<dbReference type="GO" id="GO:0006271">
    <property type="term" value="P:DNA strand elongation involved in DNA replication"/>
    <property type="evidence" value="ECO:0007669"/>
    <property type="project" value="TreeGrafter"/>
</dbReference>
<dbReference type="EMBL" id="CAJFDH010000006">
    <property type="protein sequence ID" value="CAD5229548.1"/>
    <property type="molecule type" value="Genomic_DNA"/>
</dbReference>
<dbReference type="Gene3D" id="3.90.1030.20">
    <property type="entry name" value="DNA polymerase delta, p66 (Cdc27) subunit, wHTH domain"/>
    <property type="match status" value="1"/>
</dbReference>
<dbReference type="InterPro" id="IPR041913">
    <property type="entry name" value="POLD3_sf"/>
</dbReference>
<dbReference type="InterPro" id="IPR019038">
    <property type="entry name" value="POLD3"/>
</dbReference>
<comment type="caution">
    <text evidence="6">The sequence shown here is derived from an EMBL/GenBank/DDBJ whole genome shotgun (WGS) entry which is preliminary data.</text>
</comment>
<keyword evidence="3" id="KW-0235">DNA replication</keyword>
<evidence type="ECO:0000256" key="1">
    <source>
        <dbReference type="ARBA" id="ARBA00004123"/>
    </source>
</evidence>
<feature type="compositionally biased region" description="Basic and acidic residues" evidence="5">
    <location>
        <begin position="295"/>
        <end position="308"/>
    </location>
</feature>
<protein>
    <recommendedName>
        <fullName evidence="2">DNA polymerase delta subunit 3</fullName>
    </recommendedName>
</protein>
<feature type="compositionally biased region" description="Polar residues" evidence="5">
    <location>
        <begin position="428"/>
        <end position="437"/>
    </location>
</feature>
<feature type="compositionally biased region" description="Basic and acidic residues" evidence="5">
    <location>
        <begin position="348"/>
        <end position="370"/>
    </location>
</feature>
<dbReference type="Proteomes" id="UP000614601">
    <property type="component" value="Unassembled WGS sequence"/>
</dbReference>
<dbReference type="GO" id="GO:1904161">
    <property type="term" value="P:DNA synthesis involved in UV-damage excision repair"/>
    <property type="evidence" value="ECO:0007669"/>
    <property type="project" value="TreeGrafter"/>
</dbReference>
<dbReference type="AlphaFoldDB" id="A0A811LR68"/>
<keyword evidence="4" id="KW-0539">Nucleus</keyword>
<feature type="compositionally biased region" description="Basic and acidic residues" evidence="5">
    <location>
        <begin position="276"/>
        <end position="285"/>
    </location>
</feature>
<dbReference type="Pfam" id="PF09507">
    <property type="entry name" value="CDC27"/>
    <property type="match status" value="1"/>
</dbReference>
<sequence length="437" mass="49232">MATEEEVLKKLQNWVINENKAVSGKFLLRNTKLNAKQVQSVLKTFLKDQKDGEHSLTASYIVFGKALGKKLGGEDVGDRTVIKSTICTEDKLEKVCKEAFVEVNQKSIFSIQKGSLKNLIRPLNNIYAGCIKAPVVKIEDRLNIVNSVAAKDVKKDIKDVKLDEIELPLLEPRVKRGPKVFIKKIVVKKDQHGIKEAFAKSEAIVDEEPEVVPSKPSSSVLKRVEKFELPVEPKTKKNGCANSKKDKSKKDNKKEFNWGKVTENLKTEEEEAEPEVVPKNKKSDSFDDDLFSTEDNVHGSVLHEDKPKVLSKVRQEEEDDDEEIVAAKRRRIISDDDDEEQMETEAESITHTEENKKKEFEPVHYKKQEVVEEYVDEDGMTVTKTTVKLVKEEPSPSNSQPVKAKPKPVLKPSNTTSKGPKKAPAGQPTISSFFTKK</sequence>
<dbReference type="GO" id="GO:0006297">
    <property type="term" value="P:nucleotide-excision repair, DNA gap filling"/>
    <property type="evidence" value="ECO:0007669"/>
    <property type="project" value="TreeGrafter"/>
</dbReference>
<feature type="compositionally biased region" description="Basic and acidic residues" evidence="5">
    <location>
        <begin position="243"/>
        <end position="267"/>
    </location>
</feature>
<evidence type="ECO:0000313" key="6">
    <source>
        <dbReference type="EMBL" id="CAD5229548.1"/>
    </source>
</evidence>
<feature type="compositionally biased region" description="Acidic residues" evidence="5">
    <location>
        <begin position="335"/>
        <end position="346"/>
    </location>
</feature>
<dbReference type="Proteomes" id="UP000783686">
    <property type="component" value="Unassembled WGS sequence"/>
</dbReference>
<dbReference type="OrthoDB" id="514823at2759"/>
<dbReference type="PANTHER" id="PTHR17598:SF13">
    <property type="entry name" value="DNA POLYMERASE DELTA SUBUNIT 3"/>
    <property type="match status" value="1"/>
</dbReference>
<dbReference type="GO" id="GO:0043625">
    <property type="term" value="C:delta DNA polymerase complex"/>
    <property type="evidence" value="ECO:0007669"/>
    <property type="project" value="InterPro"/>
</dbReference>
<evidence type="ECO:0000313" key="7">
    <source>
        <dbReference type="Proteomes" id="UP000614601"/>
    </source>
</evidence>
<proteinExistence type="predicted"/>
<gene>
    <name evidence="6" type="ORF">BOKJ2_LOCUS13607</name>
</gene>
<organism evidence="6 7">
    <name type="scientific">Bursaphelenchus okinawaensis</name>
    <dbReference type="NCBI Taxonomy" id="465554"/>
    <lineage>
        <taxon>Eukaryota</taxon>
        <taxon>Metazoa</taxon>
        <taxon>Ecdysozoa</taxon>
        <taxon>Nematoda</taxon>
        <taxon>Chromadorea</taxon>
        <taxon>Rhabditida</taxon>
        <taxon>Tylenchina</taxon>
        <taxon>Tylenchomorpha</taxon>
        <taxon>Aphelenchoidea</taxon>
        <taxon>Aphelenchoididae</taxon>
        <taxon>Bursaphelenchus</taxon>
    </lineage>
</organism>
<evidence type="ECO:0000256" key="4">
    <source>
        <dbReference type="ARBA" id="ARBA00023242"/>
    </source>
</evidence>
<accession>A0A811LR68</accession>
<keyword evidence="7" id="KW-1185">Reference proteome</keyword>
<name>A0A811LR68_9BILA</name>